<dbReference type="AlphaFoldDB" id="A0A9P7VNJ9"/>
<protein>
    <recommendedName>
        <fullName evidence="2">DUF6533 domain-containing protein</fullName>
    </recommendedName>
</protein>
<dbReference type="OrthoDB" id="2745134at2759"/>
<keyword evidence="4" id="KW-1185">Reference proteome</keyword>
<feature type="transmembrane region" description="Helical" evidence="1">
    <location>
        <begin position="162"/>
        <end position="185"/>
    </location>
</feature>
<organism evidence="3 4">
    <name type="scientific">Guyanagaster necrorhizus</name>
    <dbReference type="NCBI Taxonomy" id="856835"/>
    <lineage>
        <taxon>Eukaryota</taxon>
        <taxon>Fungi</taxon>
        <taxon>Dikarya</taxon>
        <taxon>Basidiomycota</taxon>
        <taxon>Agaricomycotina</taxon>
        <taxon>Agaricomycetes</taxon>
        <taxon>Agaricomycetidae</taxon>
        <taxon>Agaricales</taxon>
        <taxon>Marasmiineae</taxon>
        <taxon>Physalacriaceae</taxon>
        <taxon>Guyanagaster</taxon>
    </lineage>
</organism>
<name>A0A9P7VNJ9_9AGAR</name>
<feature type="domain" description="DUF6533" evidence="2">
    <location>
        <begin position="55"/>
        <end position="92"/>
    </location>
</feature>
<gene>
    <name evidence="3" type="ORF">BT62DRAFT_304506</name>
</gene>
<accession>A0A9P7VNJ9</accession>
<evidence type="ECO:0000259" key="2">
    <source>
        <dbReference type="Pfam" id="PF20151"/>
    </source>
</evidence>
<dbReference type="RefSeq" id="XP_043037412.1">
    <property type="nucleotide sequence ID" value="XM_043180441.1"/>
</dbReference>
<evidence type="ECO:0000313" key="4">
    <source>
        <dbReference type="Proteomes" id="UP000812287"/>
    </source>
</evidence>
<dbReference type="EMBL" id="MU250542">
    <property type="protein sequence ID" value="KAG7443912.1"/>
    <property type="molecule type" value="Genomic_DNA"/>
</dbReference>
<keyword evidence="1" id="KW-0472">Membrane</keyword>
<proteinExistence type="predicted"/>
<evidence type="ECO:0000256" key="1">
    <source>
        <dbReference type="SAM" id="Phobius"/>
    </source>
</evidence>
<keyword evidence="1" id="KW-1133">Transmembrane helix</keyword>
<keyword evidence="1" id="KW-0812">Transmembrane</keyword>
<dbReference type="Proteomes" id="UP000812287">
    <property type="component" value="Unassembled WGS sequence"/>
</dbReference>
<evidence type="ECO:0000313" key="3">
    <source>
        <dbReference type="EMBL" id="KAG7443912.1"/>
    </source>
</evidence>
<feature type="transmembrane region" description="Helical" evidence="1">
    <location>
        <begin position="135"/>
        <end position="155"/>
    </location>
</feature>
<dbReference type="Pfam" id="PF20151">
    <property type="entry name" value="DUF6533"/>
    <property type="match status" value="1"/>
</dbReference>
<sequence length="323" mass="37098">MLLAFLQPLHHSTAIVPIREDIKTWSDRVGLSLCPHRDDMDSYSPEEVARYITRSFILWDYLISIDDEINFFWSSRTSWIKFLFFVNRYLGLSLRFWDVLGERYESNYSTCRVVWPEESLSSKEVYCLLLYPESIIYVTIQLVIIGIILVLRIWVILGKKRCILWIFSGWLACTASTSVWLSFVFNFGNVGGSVFHFIPTLLFEASIFTAGAQRGMKHLRYWRTLPSSNGSTFQLGPKPMMQVMLQDSVLYFMTVLFALPIMTFVDIQLGLTIISVTVTRMLLRLRRRARGTDAAGQSTVQEELTTFRAVSRGTISSEAEVAG</sequence>
<feature type="transmembrane region" description="Helical" evidence="1">
    <location>
        <begin position="249"/>
        <end position="278"/>
    </location>
</feature>
<reference evidence="3" key="1">
    <citation type="submission" date="2020-11" db="EMBL/GenBank/DDBJ databases">
        <title>Adaptations for nitrogen fixation in a non-lichenized fungal sporocarp promotes dispersal by wood-feeding termites.</title>
        <authorList>
            <consortium name="DOE Joint Genome Institute"/>
            <person name="Koch R.A."/>
            <person name="Yoon G."/>
            <person name="Arayal U."/>
            <person name="Lail K."/>
            <person name="Amirebrahimi M."/>
            <person name="Labutti K."/>
            <person name="Lipzen A."/>
            <person name="Riley R."/>
            <person name="Barry K."/>
            <person name="Henrissat B."/>
            <person name="Grigoriev I.V."/>
            <person name="Herr J.R."/>
            <person name="Aime M.C."/>
        </authorList>
    </citation>
    <scope>NUCLEOTIDE SEQUENCE</scope>
    <source>
        <strain evidence="3">MCA 3950</strain>
    </source>
</reference>
<comment type="caution">
    <text evidence="3">The sequence shown here is derived from an EMBL/GenBank/DDBJ whole genome shotgun (WGS) entry which is preliminary data.</text>
</comment>
<dbReference type="InterPro" id="IPR045340">
    <property type="entry name" value="DUF6533"/>
</dbReference>
<dbReference type="GeneID" id="66102737"/>